<evidence type="ECO:0000313" key="5">
    <source>
        <dbReference type="Proteomes" id="UP000077202"/>
    </source>
</evidence>
<keyword evidence="5" id="KW-1185">Reference proteome</keyword>
<dbReference type="Gene3D" id="3.30.40.10">
    <property type="entry name" value="Zinc/RING finger domain, C3HC4 (zinc finger)"/>
    <property type="match status" value="1"/>
</dbReference>
<feature type="region of interest" description="Disordered" evidence="2">
    <location>
        <begin position="466"/>
        <end position="485"/>
    </location>
</feature>
<accession>A0A176W5E2</accession>
<dbReference type="GO" id="GO:0016567">
    <property type="term" value="P:protein ubiquitination"/>
    <property type="evidence" value="ECO:0007669"/>
    <property type="project" value="UniProtKB-UniPathway"/>
</dbReference>
<dbReference type="GO" id="GO:0004842">
    <property type="term" value="F:ubiquitin-protein transferase activity"/>
    <property type="evidence" value="ECO:0007669"/>
    <property type="project" value="InterPro"/>
</dbReference>
<evidence type="ECO:0000256" key="2">
    <source>
        <dbReference type="SAM" id="MobiDB-lite"/>
    </source>
</evidence>
<dbReference type="UniPathway" id="UPA00143"/>
<proteinExistence type="predicted"/>
<name>A0A176W5E2_MARPO</name>
<feature type="compositionally biased region" description="Low complexity" evidence="2">
    <location>
        <begin position="232"/>
        <end position="274"/>
    </location>
</feature>
<sequence length="505" mass="57196">MDPLDEAIKLVVLLRDVEAVCEKKRHSAEAMRELGLFVGSLKQAFEFLERREILIDNFEPRGPMDAYFLKQFESRHCFQDLRCACDSLVQVLKVPRSLWNMATLIQRLRSLRVTVVTSVQTNMHVDLASDEERRQEEEDAQRKRQEMPKNILQAQGALKAFPHSVRRNFSSFGAGSHPLAPPELLLRSLPAPAQTSRATEPSDEPVLDPELDLNRYLGSDRNCALPKRDASPARPSATTTSSDSSLSPMTETTTTTSSDSSLSPTAETTTETEAFFADVSNEALTMMMMMLWGRAPRRVARSDGVDFGVWVQVLANLEASQESQAQQRSRPTEDEMAEWFEDPITGEIMSDPIKCTDGRTYDRWTIIDHQLVKCPYDASMVDFRIAFDDIDMRARLFRAFPDKEQAYRARRLAHRQTALDHVRRGEHRDALAKLNHVLQWNANDEECKAQRDRVMLLLLPAPDARQPASASGATPAPASSGARSSLRRRIRRCSLIGWLLRLRSR</sequence>
<feature type="domain" description="U-box" evidence="3">
    <location>
        <begin position="338"/>
        <end position="376"/>
    </location>
</feature>
<dbReference type="InterPro" id="IPR003613">
    <property type="entry name" value="Ubox_domain"/>
</dbReference>
<dbReference type="EMBL" id="LVLJ01001744">
    <property type="protein sequence ID" value="OAE28229.1"/>
    <property type="molecule type" value="Genomic_DNA"/>
</dbReference>
<gene>
    <name evidence="4" type="ORF">AXG93_4492s1200</name>
</gene>
<feature type="compositionally biased region" description="Low complexity" evidence="2">
    <location>
        <begin position="467"/>
        <end position="484"/>
    </location>
</feature>
<dbReference type="AlphaFoldDB" id="A0A176W5E2"/>
<reference evidence="4" key="1">
    <citation type="submission" date="2016-03" db="EMBL/GenBank/DDBJ databases">
        <title>Mechanisms controlling the formation of the plant cell surface in tip-growing cells are functionally conserved among land plants.</title>
        <authorList>
            <person name="Honkanen S."/>
            <person name="Jones V.A."/>
            <person name="Morieri G."/>
            <person name="Champion C."/>
            <person name="Hetherington A.J."/>
            <person name="Kelly S."/>
            <person name="Saint-Marcoux D."/>
            <person name="Proust H."/>
            <person name="Prescott H."/>
            <person name="Dolan L."/>
        </authorList>
    </citation>
    <scope>NUCLEOTIDE SEQUENCE [LARGE SCALE GENOMIC DNA]</scope>
    <source>
        <tissue evidence="4">Whole gametophyte</tissue>
    </source>
</reference>
<comment type="caution">
    <text evidence="4">The sequence shown here is derived from an EMBL/GenBank/DDBJ whole genome shotgun (WGS) entry which is preliminary data.</text>
</comment>
<dbReference type="Pfam" id="PF04564">
    <property type="entry name" value="U-box"/>
    <property type="match status" value="1"/>
</dbReference>
<feature type="region of interest" description="Disordered" evidence="2">
    <location>
        <begin position="221"/>
        <end position="274"/>
    </location>
</feature>
<dbReference type="Proteomes" id="UP000077202">
    <property type="component" value="Unassembled WGS sequence"/>
</dbReference>
<organism evidence="4 5">
    <name type="scientific">Marchantia polymorpha subsp. ruderalis</name>
    <dbReference type="NCBI Taxonomy" id="1480154"/>
    <lineage>
        <taxon>Eukaryota</taxon>
        <taxon>Viridiplantae</taxon>
        <taxon>Streptophyta</taxon>
        <taxon>Embryophyta</taxon>
        <taxon>Marchantiophyta</taxon>
        <taxon>Marchantiopsida</taxon>
        <taxon>Marchantiidae</taxon>
        <taxon>Marchantiales</taxon>
        <taxon>Marchantiaceae</taxon>
        <taxon>Marchantia</taxon>
    </lineage>
</organism>
<feature type="compositionally biased region" description="Basic and acidic residues" evidence="2">
    <location>
        <begin position="130"/>
        <end position="147"/>
    </location>
</feature>
<dbReference type="InterPro" id="IPR013083">
    <property type="entry name" value="Znf_RING/FYVE/PHD"/>
</dbReference>
<comment type="pathway">
    <text evidence="1">Protein modification; protein ubiquitination.</text>
</comment>
<protein>
    <recommendedName>
        <fullName evidence="3">U-box domain-containing protein</fullName>
    </recommendedName>
</protein>
<evidence type="ECO:0000259" key="3">
    <source>
        <dbReference type="Pfam" id="PF04564"/>
    </source>
</evidence>
<dbReference type="SUPFAM" id="SSF57850">
    <property type="entry name" value="RING/U-box"/>
    <property type="match status" value="1"/>
</dbReference>
<feature type="region of interest" description="Disordered" evidence="2">
    <location>
        <begin position="128"/>
        <end position="147"/>
    </location>
</feature>
<evidence type="ECO:0000256" key="1">
    <source>
        <dbReference type="ARBA" id="ARBA00004906"/>
    </source>
</evidence>
<evidence type="ECO:0000313" key="4">
    <source>
        <dbReference type="EMBL" id="OAE28229.1"/>
    </source>
</evidence>